<accession>A0AAV2EUR1</accession>
<dbReference type="AlphaFoldDB" id="A0AAV2EUR1"/>
<sequence>MTTVMRTGVGDEENAGFGKIQYERRPRKAETRWRQRNEGRSRSSDNSTDIYVIGRNQGQRWLSLKKKESRIVEGGSRQGFKVKTRRKKGQPLSRNRKG</sequence>
<feature type="compositionally biased region" description="Basic residues" evidence="1">
    <location>
        <begin position="80"/>
        <end position="98"/>
    </location>
</feature>
<organism evidence="2 3">
    <name type="scientific">Linum trigynum</name>
    <dbReference type="NCBI Taxonomy" id="586398"/>
    <lineage>
        <taxon>Eukaryota</taxon>
        <taxon>Viridiplantae</taxon>
        <taxon>Streptophyta</taxon>
        <taxon>Embryophyta</taxon>
        <taxon>Tracheophyta</taxon>
        <taxon>Spermatophyta</taxon>
        <taxon>Magnoliopsida</taxon>
        <taxon>eudicotyledons</taxon>
        <taxon>Gunneridae</taxon>
        <taxon>Pentapetalae</taxon>
        <taxon>rosids</taxon>
        <taxon>fabids</taxon>
        <taxon>Malpighiales</taxon>
        <taxon>Linaceae</taxon>
        <taxon>Linum</taxon>
    </lineage>
</organism>
<evidence type="ECO:0000313" key="2">
    <source>
        <dbReference type="EMBL" id="CAL1389716.1"/>
    </source>
</evidence>
<feature type="compositionally biased region" description="Basic and acidic residues" evidence="1">
    <location>
        <begin position="21"/>
        <end position="43"/>
    </location>
</feature>
<dbReference type="EMBL" id="OZ034818">
    <property type="protein sequence ID" value="CAL1389716.1"/>
    <property type="molecule type" value="Genomic_DNA"/>
</dbReference>
<evidence type="ECO:0000256" key="1">
    <source>
        <dbReference type="SAM" id="MobiDB-lite"/>
    </source>
</evidence>
<feature type="region of interest" description="Disordered" evidence="1">
    <location>
        <begin position="72"/>
        <end position="98"/>
    </location>
</feature>
<protein>
    <submittedName>
        <fullName evidence="2">Uncharacterized protein</fullName>
    </submittedName>
</protein>
<name>A0AAV2EUR1_9ROSI</name>
<proteinExistence type="predicted"/>
<reference evidence="2 3" key="1">
    <citation type="submission" date="2024-04" db="EMBL/GenBank/DDBJ databases">
        <authorList>
            <person name="Fracassetti M."/>
        </authorList>
    </citation>
    <scope>NUCLEOTIDE SEQUENCE [LARGE SCALE GENOMIC DNA]</scope>
</reference>
<gene>
    <name evidence="2" type="ORF">LTRI10_LOCUS30552</name>
</gene>
<feature type="region of interest" description="Disordered" evidence="1">
    <location>
        <begin position="1"/>
        <end position="49"/>
    </location>
</feature>
<evidence type="ECO:0000313" key="3">
    <source>
        <dbReference type="Proteomes" id="UP001497516"/>
    </source>
</evidence>
<keyword evidence="3" id="KW-1185">Reference proteome</keyword>
<dbReference type="Proteomes" id="UP001497516">
    <property type="component" value="Chromosome 5"/>
</dbReference>